<dbReference type="EnsemblMetazoa" id="Aqu2.1.21053_001">
    <property type="protein sequence ID" value="Aqu2.1.21053_001"/>
    <property type="gene ID" value="Aqu2.1.21053"/>
</dbReference>
<dbReference type="PROSITE" id="PS51420">
    <property type="entry name" value="RHO"/>
    <property type="match status" value="1"/>
</dbReference>
<dbReference type="SMART" id="SM00174">
    <property type="entry name" value="RHO"/>
    <property type="match status" value="1"/>
</dbReference>
<dbReference type="PROSITE" id="PS51421">
    <property type="entry name" value="RAS"/>
    <property type="match status" value="1"/>
</dbReference>
<dbReference type="NCBIfam" id="TIGR00231">
    <property type="entry name" value="small_GTP"/>
    <property type="match status" value="1"/>
</dbReference>
<dbReference type="SUPFAM" id="SSF52540">
    <property type="entry name" value="P-loop containing nucleoside triphosphate hydrolases"/>
    <property type="match status" value="1"/>
</dbReference>
<accession>A0A1X7U0Q0</accession>
<dbReference type="PRINTS" id="PR00449">
    <property type="entry name" value="RASTRNSFRMNG"/>
</dbReference>
<dbReference type="InParanoid" id="A0A1X7U0Q0"/>
<dbReference type="InterPro" id="IPR001806">
    <property type="entry name" value="Small_GTPase"/>
</dbReference>
<dbReference type="SMART" id="SM00175">
    <property type="entry name" value="RAB"/>
    <property type="match status" value="1"/>
</dbReference>
<evidence type="ECO:0000313" key="3">
    <source>
        <dbReference type="EnsemblMetazoa" id="Aqu2.1.21053_001"/>
    </source>
</evidence>
<proteinExistence type="predicted"/>
<dbReference type="CDD" id="cd00154">
    <property type="entry name" value="Rab"/>
    <property type="match status" value="1"/>
</dbReference>
<protein>
    <submittedName>
        <fullName evidence="3">Uncharacterized protein</fullName>
    </submittedName>
</protein>
<keyword evidence="1" id="KW-0547">Nucleotide-binding</keyword>
<dbReference type="GO" id="GO:0003924">
    <property type="term" value="F:GTPase activity"/>
    <property type="evidence" value="ECO:0007669"/>
    <property type="project" value="InterPro"/>
</dbReference>
<dbReference type="PROSITE" id="PS51419">
    <property type="entry name" value="RAB"/>
    <property type="match status" value="1"/>
</dbReference>
<organism evidence="3">
    <name type="scientific">Amphimedon queenslandica</name>
    <name type="common">Sponge</name>
    <dbReference type="NCBI Taxonomy" id="400682"/>
    <lineage>
        <taxon>Eukaryota</taxon>
        <taxon>Metazoa</taxon>
        <taxon>Porifera</taxon>
        <taxon>Demospongiae</taxon>
        <taxon>Heteroscleromorpha</taxon>
        <taxon>Haplosclerida</taxon>
        <taxon>Niphatidae</taxon>
        <taxon>Amphimedon</taxon>
    </lineage>
</organism>
<reference evidence="3" key="1">
    <citation type="submission" date="2017-05" db="UniProtKB">
        <authorList>
            <consortium name="EnsemblMetazoa"/>
        </authorList>
    </citation>
    <scope>IDENTIFICATION</scope>
</reference>
<dbReference type="SMART" id="SM00177">
    <property type="entry name" value="ARF"/>
    <property type="match status" value="1"/>
</dbReference>
<dbReference type="AlphaFoldDB" id="A0A1X7U0Q0"/>
<sequence length="214" mass="24471">MQLSVDRYSFQVPPKHFFPETYKVVIVGNFGAGKTALLWRFLHKDFGSGIIDVVQKRITVKENDIELEIWDTAGQERFRTISPSYYAGAHAIIIVYDMTDRKSFVEIKQYWIKEIAVQFGDDADHHLPIMLIGTKADLAKSIGDDEQKLVKKQDVLDLKKEYDRMLGPYECSAVSGKNVDKAFNRIAEELVSRNTLGISNHYDTYVPSNCKICQ</sequence>
<dbReference type="eggNOG" id="KOG0083">
    <property type="taxonomic scope" value="Eukaryota"/>
</dbReference>
<dbReference type="InterPro" id="IPR050227">
    <property type="entry name" value="Rab"/>
</dbReference>
<dbReference type="GO" id="GO:0005525">
    <property type="term" value="F:GTP binding"/>
    <property type="evidence" value="ECO:0007669"/>
    <property type="project" value="UniProtKB-KW"/>
</dbReference>
<dbReference type="STRING" id="400682.A0A1X7U0Q0"/>
<evidence type="ECO:0000256" key="2">
    <source>
        <dbReference type="ARBA" id="ARBA00023134"/>
    </source>
</evidence>
<name>A0A1X7U0Q0_AMPQE</name>
<dbReference type="InterPro" id="IPR027417">
    <property type="entry name" value="P-loop_NTPase"/>
</dbReference>
<dbReference type="PANTHER" id="PTHR47977">
    <property type="entry name" value="RAS-RELATED PROTEIN RAB"/>
    <property type="match status" value="1"/>
</dbReference>
<keyword evidence="2" id="KW-0342">GTP-binding</keyword>
<dbReference type="Gene3D" id="3.40.50.300">
    <property type="entry name" value="P-loop containing nucleotide triphosphate hydrolases"/>
    <property type="match status" value="1"/>
</dbReference>
<dbReference type="SMART" id="SM00173">
    <property type="entry name" value="RAS"/>
    <property type="match status" value="1"/>
</dbReference>
<dbReference type="FunFam" id="3.40.50.300:FF:001447">
    <property type="entry name" value="Ras-related protein Rab-1B"/>
    <property type="match status" value="1"/>
</dbReference>
<evidence type="ECO:0000256" key="1">
    <source>
        <dbReference type="ARBA" id="ARBA00022741"/>
    </source>
</evidence>
<dbReference type="InterPro" id="IPR005225">
    <property type="entry name" value="Small_GTP-bd"/>
</dbReference>
<dbReference type="Pfam" id="PF00071">
    <property type="entry name" value="Ras"/>
    <property type="match status" value="1"/>
</dbReference>